<dbReference type="RefSeq" id="WP_155703743.1">
    <property type="nucleotide sequence ID" value="NZ_CP034235.1"/>
</dbReference>
<reference evidence="2" key="1">
    <citation type="submission" date="2018-11" db="EMBL/GenBank/DDBJ databases">
        <title>Complete genome sequence of Paenibacillus sp. ML311-T8.</title>
        <authorList>
            <person name="Nam Y.-D."/>
            <person name="Kang J."/>
            <person name="Chung W.-H."/>
            <person name="Park Y.S."/>
        </authorList>
    </citation>
    <scope>NUCLEOTIDE SEQUENCE [LARGE SCALE GENOMIC DNA]</scope>
    <source>
        <strain evidence="2">ML311-T8</strain>
    </source>
</reference>
<evidence type="ECO:0000313" key="1">
    <source>
        <dbReference type="EMBL" id="QGQ98634.1"/>
    </source>
</evidence>
<evidence type="ECO:0000313" key="2">
    <source>
        <dbReference type="Proteomes" id="UP000426246"/>
    </source>
</evidence>
<name>A0A6B8RS42_9BACL</name>
<proteinExistence type="predicted"/>
<dbReference type="Proteomes" id="UP000426246">
    <property type="component" value="Chromosome"/>
</dbReference>
<dbReference type="AlphaFoldDB" id="A0A6B8RS42"/>
<gene>
    <name evidence="1" type="ORF">EHS13_29010</name>
</gene>
<accession>A0A6B8RS42</accession>
<dbReference type="KEGG" id="ppsc:EHS13_29010"/>
<dbReference type="EMBL" id="CP034235">
    <property type="protein sequence ID" value="QGQ98634.1"/>
    <property type="molecule type" value="Genomic_DNA"/>
</dbReference>
<organism evidence="1 2">
    <name type="scientific">Paenibacillus psychroresistens</name>
    <dbReference type="NCBI Taxonomy" id="1778678"/>
    <lineage>
        <taxon>Bacteria</taxon>
        <taxon>Bacillati</taxon>
        <taxon>Bacillota</taxon>
        <taxon>Bacilli</taxon>
        <taxon>Bacillales</taxon>
        <taxon>Paenibacillaceae</taxon>
        <taxon>Paenibacillus</taxon>
    </lineage>
</organism>
<keyword evidence="2" id="KW-1185">Reference proteome</keyword>
<protein>
    <submittedName>
        <fullName evidence="1">Uncharacterized protein</fullName>
    </submittedName>
</protein>
<sequence>MKLAKNGEFTMNRQEVAEFSAWLNDHPRERFKRFNEVVQAYMNYQQSDFQINEWALDEAQ</sequence>